<sequence length="475" mass="55065">MDFLINKLQNQLTSNDLEKDIFDQRSETFIRNFPLSVFFGLIFTLFLWYIEFYNGAIIALIYSGINILFPLVLRFKKMTYSFAVYFITIATYLVYIYLLFYTGGPSSPYKTWLVTMISSALWYFDKKNAQVNAVLVIFLFSLMSFIAHQGLYVFPNHVPETNQTLHESFVYTTFITFYLSFIFMYEGALQKSTKTVKKQNEEIMTQNEELNQQQEEMLAQNEHLTKTQELIESSLKYARRIQKTMLPKEELLAKDFKGSFVLNKPKHIVGGDFFWYAQKGDHKITIIADCTGHGVPAALLTMLGHNMLDQIIHKENILTPSKILLELDLRLRDKLNYHINDGMDMSILSINEKEQSFLFAGAKQNAIRISADGTLENLIGDKSPIGSEQHKNKSFVDYPSNYNEGDTFYMFSDGFQDQFGGDDNSKYLRKRFRNLLSDISSKDMPKQKEILESEFITWKSNFPQTDDILVVGIKQ</sequence>
<dbReference type="InterPro" id="IPR036457">
    <property type="entry name" value="PPM-type-like_dom_sf"/>
</dbReference>
<keyword evidence="3" id="KW-1133">Transmembrane helix</keyword>
<dbReference type="EMBL" id="QGDO01000002">
    <property type="protein sequence ID" value="PWJ42980.1"/>
    <property type="molecule type" value="Genomic_DNA"/>
</dbReference>
<keyword evidence="3" id="KW-0472">Membrane</keyword>
<protein>
    <submittedName>
        <fullName evidence="5">Serine phosphatase RsbU (Regulator of sigma subunit)</fullName>
    </submittedName>
</protein>
<evidence type="ECO:0000259" key="4">
    <source>
        <dbReference type="SMART" id="SM00331"/>
    </source>
</evidence>
<dbReference type="GO" id="GO:0016791">
    <property type="term" value="F:phosphatase activity"/>
    <property type="evidence" value="ECO:0007669"/>
    <property type="project" value="TreeGrafter"/>
</dbReference>
<gene>
    <name evidence="5" type="ORF">BC781_102527</name>
</gene>
<organism evidence="5 6">
    <name type="scientific">Sediminitomix flava</name>
    <dbReference type="NCBI Taxonomy" id="379075"/>
    <lineage>
        <taxon>Bacteria</taxon>
        <taxon>Pseudomonadati</taxon>
        <taxon>Bacteroidota</taxon>
        <taxon>Cytophagia</taxon>
        <taxon>Cytophagales</taxon>
        <taxon>Flammeovirgaceae</taxon>
        <taxon>Sediminitomix</taxon>
    </lineage>
</organism>
<keyword evidence="2" id="KW-0175">Coiled coil</keyword>
<dbReference type="Gene3D" id="3.60.40.10">
    <property type="entry name" value="PPM-type phosphatase domain"/>
    <property type="match status" value="1"/>
</dbReference>
<feature type="transmembrane region" description="Helical" evidence="3">
    <location>
        <begin position="82"/>
        <end position="101"/>
    </location>
</feature>
<evidence type="ECO:0000313" key="5">
    <source>
        <dbReference type="EMBL" id="PWJ42980.1"/>
    </source>
</evidence>
<feature type="transmembrane region" description="Helical" evidence="3">
    <location>
        <begin position="107"/>
        <end position="124"/>
    </location>
</feature>
<feature type="transmembrane region" description="Helical" evidence="3">
    <location>
        <begin position="168"/>
        <end position="189"/>
    </location>
</feature>
<dbReference type="PANTHER" id="PTHR43156">
    <property type="entry name" value="STAGE II SPORULATION PROTEIN E-RELATED"/>
    <property type="match status" value="1"/>
</dbReference>
<feature type="coiled-coil region" evidence="2">
    <location>
        <begin position="189"/>
        <end position="227"/>
    </location>
</feature>
<keyword evidence="6" id="KW-1185">Reference proteome</keyword>
<accession>A0A315ZCD4</accession>
<dbReference type="SMART" id="SM00331">
    <property type="entry name" value="PP2C_SIG"/>
    <property type="match status" value="1"/>
</dbReference>
<evidence type="ECO:0000256" key="2">
    <source>
        <dbReference type="SAM" id="Coils"/>
    </source>
</evidence>
<dbReference type="InterPro" id="IPR052016">
    <property type="entry name" value="Bact_Sigma-Reg"/>
</dbReference>
<proteinExistence type="predicted"/>
<comment type="caution">
    <text evidence="5">The sequence shown here is derived from an EMBL/GenBank/DDBJ whole genome shotgun (WGS) entry which is preliminary data.</text>
</comment>
<dbReference type="Pfam" id="PF07228">
    <property type="entry name" value="SpoIIE"/>
    <property type="match status" value="1"/>
</dbReference>
<reference evidence="5 6" key="1">
    <citation type="submission" date="2018-03" db="EMBL/GenBank/DDBJ databases">
        <title>Genomic Encyclopedia of Archaeal and Bacterial Type Strains, Phase II (KMG-II): from individual species to whole genera.</title>
        <authorList>
            <person name="Goeker M."/>
        </authorList>
    </citation>
    <scope>NUCLEOTIDE SEQUENCE [LARGE SCALE GENOMIC DNA]</scope>
    <source>
        <strain evidence="5 6">DSM 28229</strain>
    </source>
</reference>
<keyword evidence="3" id="KW-0812">Transmembrane</keyword>
<dbReference type="InterPro" id="IPR001932">
    <property type="entry name" value="PPM-type_phosphatase-like_dom"/>
</dbReference>
<feature type="transmembrane region" description="Helical" evidence="3">
    <location>
        <begin position="131"/>
        <end position="148"/>
    </location>
</feature>
<feature type="transmembrane region" description="Helical" evidence="3">
    <location>
        <begin position="56"/>
        <end position="75"/>
    </location>
</feature>
<keyword evidence="1" id="KW-0378">Hydrolase</keyword>
<feature type="transmembrane region" description="Helical" evidence="3">
    <location>
        <begin position="29"/>
        <end position="50"/>
    </location>
</feature>
<feature type="domain" description="PPM-type phosphatase" evidence="4">
    <location>
        <begin position="254"/>
        <end position="475"/>
    </location>
</feature>
<evidence type="ECO:0000313" key="6">
    <source>
        <dbReference type="Proteomes" id="UP000245535"/>
    </source>
</evidence>
<evidence type="ECO:0000256" key="3">
    <source>
        <dbReference type="SAM" id="Phobius"/>
    </source>
</evidence>
<evidence type="ECO:0000256" key="1">
    <source>
        <dbReference type="ARBA" id="ARBA00022801"/>
    </source>
</evidence>
<dbReference type="AlphaFoldDB" id="A0A315ZCD4"/>
<dbReference type="PANTHER" id="PTHR43156:SF9">
    <property type="entry name" value="HAMP DOMAIN-CONTAINING PROTEIN"/>
    <property type="match status" value="1"/>
</dbReference>
<dbReference type="Proteomes" id="UP000245535">
    <property type="component" value="Unassembled WGS sequence"/>
</dbReference>
<name>A0A315ZCD4_SEDFL</name>